<dbReference type="EMBL" id="CM047736">
    <property type="protein sequence ID" value="KAJ0051754.1"/>
    <property type="molecule type" value="Genomic_DNA"/>
</dbReference>
<proteinExistence type="predicted"/>
<name>A0ACC0ZIR4_9ROSI</name>
<protein>
    <submittedName>
        <fullName evidence="1">Uncharacterized protein</fullName>
    </submittedName>
</protein>
<comment type="caution">
    <text evidence="1">The sequence shown here is derived from an EMBL/GenBank/DDBJ whole genome shotgun (WGS) entry which is preliminary data.</text>
</comment>
<organism evidence="1 2">
    <name type="scientific">Pistacia integerrima</name>
    <dbReference type="NCBI Taxonomy" id="434235"/>
    <lineage>
        <taxon>Eukaryota</taxon>
        <taxon>Viridiplantae</taxon>
        <taxon>Streptophyta</taxon>
        <taxon>Embryophyta</taxon>
        <taxon>Tracheophyta</taxon>
        <taxon>Spermatophyta</taxon>
        <taxon>Magnoliopsida</taxon>
        <taxon>eudicotyledons</taxon>
        <taxon>Gunneridae</taxon>
        <taxon>Pentapetalae</taxon>
        <taxon>rosids</taxon>
        <taxon>malvids</taxon>
        <taxon>Sapindales</taxon>
        <taxon>Anacardiaceae</taxon>
        <taxon>Pistacia</taxon>
    </lineage>
</organism>
<evidence type="ECO:0000313" key="2">
    <source>
        <dbReference type="Proteomes" id="UP001163603"/>
    </source>
</evidence>
<dbReference type="Proteomes" id="UP001163603">
    <property type="component" value="Chromosome 1"/>
</dbReference>
<evidence type="ECO:0000313" key="1">
    <source>
        <dbReference type="EMBL" id="KAJ0051754.1"/>
    </source>
</evidence>
<keyword evidence="2" id="KW-1185">Reference proteome</keyword>
<reference evidence="2" key="1">
    <citation type="journal article" date="2023" name="G3 (Bethesda)">
        <title>Genome assembly and association tests identify interacting loci associated with vigor, precocity, and sex in interspecific pistachio rootstocks.</title>
        <authorList>
            <person name="Palmer W."/>
            <person name="Jacygrad E."/>
            <person name="Sagayaradj S."/>
            <person name="Cavanaugh K."/>
            <person name="Han R."/>
            <person name="Bertier L."/>
            <person name="Beede B."/>
            <person name="Kafkas S."/>
            <person name="Golino D."/>
            <person name="Preece J."/>
            <person name="Michelmore R."/>
        </authorList>
    </citation>
    <scope>NUCLEOTIDE SEQUENCE [LARGE SCALE GENOMIC DNA]</scope>
</reference>
<gene>
    <name evidence="1" type="ORF">Pint_02559</name>
</gene>
<accession>A0ACC0ZIR4</accession>
<sequence>MDLRRLSVTKPYTLFISVTRPLTHVISTTPQPQQDHHSQPPPLKPQSHSDSSNSNLIKCVSSILSKPSLDHSKCKLLLPSLCPHEFDRLLLDLRLNVNPKTVLNFFYFASDSCKFRFTVRSYCLLIRLLLFSNLLSPARLLLIRLIDGKMPVVYLNNPKDRHIEIAAEMVDLNVVTERDIGFQVADLLVHVYCTQFKNVGFSYAIDVLSTFSSKGIFPSLKTCNFLLSSLVKANEVQKGIEMYETICRGVCPDVYLFSTAINAFCKGGRIEDAIGLFTKMEELGIAPNIVTYNNIIHGLCKNGRLDEAFQFKEKMVLRQLEPSLVTYSILINGFIKLEKFDDANYILNEMSNMGFVPNEFVYNTLIDGYCKNGNINEALDIRDDMISKGMSPNSVTFNSLIQGFCKSGQMDHAENVLEEMLSRGLVVNQGAFTSVIRLLCVSSKFDSALRFVEEMLLRNLRPGDGLLTSLLEFRHEKLIVLYNVDHFHFPVIISSCLVAGLVMSYILLKRGVCMRGGTCKDRNTTHHLIRKKTDDVDLNDLIAGGILLLHMGDLPCILLAMASSTSSIDPDQ</sequence>